<feature type="transmembrane region" description="Helical" evidence="1">
    <location>
        <begin position="229"/>
        <end position="246"/>
    </location>
</feature>
<dbReference type="STRING" id="47427.A0A2H3CXA4"/>
<evidence type="ECO:0000313" key="3">
    <source>
        <dbReference type="Proteomes" id="UP000217790"/>
    </source>
</evidence>
<gene>
    <name evidence="2" type="ORF">ARMGADRAFT_971643</name>
</gene>
<keyword evidence="3" id="KW-1185">Reference proteome</keyword>
<organism evidence="2 3">
    <name type="scientific">Armillaria gallica</name>
    <name type="common">Bulbous honey fungus</name>
    <name type="synonym">Armillaria bulbosa</name>
    <dbReference type="NCBI Taxonomy" id="47427"/>
    <lineage>
        <taxon>Eukaryota</taxon>
        <taxon>Fungi</taxon>
        <taxon>Dikarya</taxon>
        <taxon>Basidiomycota</taxon>
        <taxon>Agaricomycotina</taxon>
        <taxon>Agaricomycetes</taxon>
        <taxon>Agaricomycetidae</taxon>
        <taxon>Agaricales</taxon>
        <taxon>Marasmiineae</taxon>
        <taxon>Physalacriaceae</taxon>
        <taxon>Armillaria</taxon>
    </lineage>
</organism>
<keyword evidence="1" id="KW-0812">Transmembrane</keyword>
<name>A0A2H3CXA4_ARMGA</name>
<sequence length="308" mass="34062">MSNIDYRHVSLYNVVRAAGLVTLTDLSPIATRTSQAGAAFLDALVLAPGMHCQQSACDQPACTTNCNGFRMVSSTQDVPLIKNPAIVRYFQPIARPGHIVTTRISPHPFYNAKLSRRKRHLQSFFVTGVPATLLYLLCPTLSITAAVFLGTRRDWRGLGVLVMFIVSRLINVVVVRRRSIRREVARELSGEGEILVSLSQDRWIRLRGMLDDLKIIASRQWREKSAIEGYFVSFATLLVYAAVILSSSASTAGILTISCLLLCSSAILGLCNVLTQCLQVFDCVVYMEGEPEKYSERNTTIDGMLDKA</sequence>
<protein>
    <submittedName>
        <fullName evidence="2">Uncharacterized protein</fullName>
    </submittedName>
</protein>
<dbReference type="OrthoDB" id="2956246at2759"/>
<feature type="transmembrane region" description="Helical" evidence="1">
    <location>
        <begin position="155"/>
        <end position="175"/>
    </location>
</feature>
<dbReference type="InParanoid" id="A0A2H3CXA4"/>
<keyword evidence="1" id="KW-0472">Membrane</keyword>
<proteinExistence type="predicted"/>
<keyword evidence="1" id="KW-1133">Transmembrane helix</keyword>
<feature type="transmembrane region" description="Helical" evidence="1">
    <location>
        <begin position="124"/>
        <end position="149"/>
    </location>
</feature>
<dbReference type="Proteomes" id="UP000217790">
    <property type="component" value="Unassembled WGS sequence"/>
</dbReference>
<evidence type="ECO:0000256" key="1">
    <source>
        <dbReference type="SAM" id="Phobius"/>
    </source>
</evidence>
<dbReference type="EMBL" id="KZ293677">
    <property type="protein sequence ID" value="PBK87645.1"/>
    <property type="molecule type" value="Genomic_DNA"/>
</dbReference>
<reference evidence="3" key="1">
    <citation type="journal article" date="2017" name="Nat. Ecol. Evol.">
        <title>Genome expansion and lineage-specific genetic innovations in the forest pathogenic fungi Armillaria.</title>
        <authorList>
            <person name="Sipos G."/>
            <person name="Prasanna A.N."/>
            <person name="Walter M.C."/>
            <person name="O'Connor E."/>
            <person name="Balint B."/>
            <person name="Krizsan K."/>
            <person name="Kiss B."/>
            <person name="Hess J."/>
            <person name="Varga T."/>
            <person name="Slot J."/>
            <person name="Riley R."/>
            <person name="Boka B."/>
            <person name="Rigling D."/>
            <person name="Barry K."/>
            <person name="Lee J."/>
            <person name="Mihaltcheva S."/>
            <person name="LaButti K."/>
            <person name="Lipzen A."/>
            <person name="Waldron R."/>
            <person name="Moloney N.M."/>
            <person name="Sperisen C."/>
            <person name="Kredics L."/>
            <person name="Vagvoelgyi C."/>
            <person name="Patrignani A."/>
            <person name="Fitzpatrick D."/>
            <person name="Nagy I."/>
            <person name="Doyle S."/>
            <person name="Anderson J.B."/>
            <person name="Grigoriev I.V."/>
            <person name="Gueldener U."/>
            <person name="Muensterkoetter M."/>
            <person name="Nagy L.G."/>
        </authorList>
    </citation>
    <scope>NUCLEOTIDE SEQUENCE [LARGE SCALE GENOMIC DNA]</scope>
    <source>
        <strain evidence="3">Ar21-2</strain>
    </source>
</reference>
<dbReference type="AlphaFoldDB" id="A0A2H3CXA4"/>
<accession>A0A2H3CXA4</accession>
<feature type="transmembrane region" description="Helical" evidence="1">
    <location>
        <begin position="252"/>
        <end position="271"/>
    </location>
</feature>
<dbReference type="OMA" id="YSERNTT"/>
<evidence type="ECO:0000313" key="2">
    <source>
        <dbReference type="EMBL" id="PBK87645.1"/>
    </source>
</evidence>